<evidence type="ECO:0000256" key="3">
    <source>
        <dbReference type="SAM" id="Phobius"/>
    </source>
</evidence>
<evidence type="ECO:0000313" key="6">
    <source>
        <dbReference type="Proteomes" id="UP000789901"/>
    </source>
</evidence>
<gene>
    <name evidence="5" type="ORF">GMARGA_LOCUS11038</name>
</gene>
<comment type="caution">
    <text evidence="5">The sequence shown here is derived from an EMBL/GenBank/DDBJ whole genome shotgun (WGS) entry which is preliminary data.</text>
</comment>
<evidence type="ECO:0000256" key="4">
    <source>
        <dbReference type="SAM" id="SignalP"/>
    </source>
</evidence>
<keyword evidence="6" id="KW-1185">Reference proteome</keyword>
<dbReference type="Gene3D" id="2.120.10.80">
    <property type="entry name" value="Kelch-type beta propeller"/>
    <property type="match status" value="2"/>
</dbReference>
<dbReference type="Pfam" id="PF24681">
    <property type="entry name" value="Kelch_KLHDC2_KLHL20_DRC7"/>
    <property type="match status" value="1"/>
</dbReference>
<accession>A0ABN7UWT5</accession>
<reference evidence="5 6" key="1">
    <citation type="submission" date="2021-06" db="EMBL/GenBank/DDBJ databases">
        <authorList>
            <person name="Kallberg Y."/>
            <person name="Tangrot J."/>
            <person name="Rosling A."/>
        </authorList>
    </citation>
    <scope>NUCLEOTIDE SEQUENCE [LARGE SCALE GENOMIC DNA]</scope>
    <source>
        <strain evidence="5 6">120-4 pot B 10/14</strain>
    </source>
</reference>
<keyword evidence="4" id="KW-0732">Signal</keyword>
<evidence type="ECO:0000256" key="1">
    <source>
        <dbReference type="ARBA" id="ARBA00022441"/>
    </source>
</evidence>
<dbReference type="PANTHER" id="PTHR46093:SF18">
    <property type="entry name" value="FIBRONECTIN TYPE-III DOMAIN-CONTAINING PROTEIN"/>
    <property type="match status" value="1"/>
</dbReference>
<dbReference type="EMBL" id="CAJVQB010006349">
    <property type="protein sequence ID" value="CAG8682369.1"/>
    <property type="molecule type" value="Genomic_DNA"/>
</dbReference>
<evidence type="ECO:0000256" key="2">
    <source>
        <dbReference type="ARBA" id="ARBA00022737"/>
    </source>
</evidence>
<keyword evidence="1" id="KW-0880">Kelch repeat</keyword>
<feature type="signal peptide" evidence="4">
    <location>
        <begin position="1"/>
        <end position="25"/>
    </location>
</feature>
<proteinExistence type="predicted"/>
<protein>
    <submittedName>
        <fullName evidence="5">44327_t:CDS:1</fullName>
    </submittedName>
</protein>
<dbReference type="PANTHER" id="PTHR46093">
    <property type="entry name" value="ACYL-COA-BINDING DOMAIN-CONTAINING PROTEIN 5"/>
    <property type="match status" value="1"/>
</dbReference>
<keyword evidence="3" id="KW-0472">Membrane</keyword>
<keyword evidence="3" id="KW-0812">Transmembrane</keyword>
<sequence>MGPFKNYIFLWLTIILVWTSAGSDGFKPPGRFRESSALVGNRLYFFGSQNTAQQRDNIYLDVTLSTLNATIPSWFMSNSIPANFLLASSWVGGPNKNTIYLLNHLNTSNGDSNNTVVYSFDTVTTTWSTPNISGQIPLSRQQFQAVNDTNGSNVNAPTPRIDFTATLLNNGLILYIGGVAGVGTIYMSEIPTYNTNNNSWNTMFATGDTLNSRSCHTAVLSPDGHVIIYGGVISDSTDQSQVLASLDTTVNPYKWSIKPIIGSNSPPSLSYHSSDIVGAFMILAFGVMMADNSFNNLNNLNSKIYLLDTRNYTWVTSTSTSPNSPHPQNPTVTQIQTVIASNSDSLSTGAIVTIPLVLIAVLAIAGFIGYWFYKKKKQNDIIRIAGSKFDGSM</sequence>
<keyword evidence="3" id="KW-1133">Transmembrane helix</keyword>
<dbReference type="SUPFAM" id="SSF117281">
    <property type="entry name" value="Kelch motif"/>
    <property type="match status" value="1"/>
</dbReference>
<feature type="chain" id="PRO_5047317307" evidence="4">
    <location>
        <begin position="26"/>
        <end position="393"/>
    </location>
</feature>
<feature type="transmembrane region" description="Helical" evidence="3">
    <location>
        <begin position="350"/>
        <end position="373"/>
    </location>
</feature>
<dbReference type="Proteomes" id="UP000789901">
    <property type="component" value="Unassembled WGS sequence"/>
</dbReference>
<keyword evidence="2" id="KW-0677">Repeat</keyword>
<evidence type="ECO:0000313" key="5">
    <source>
        <dbReference type="EMBL" id="CAG8682369.1"/>
    </source>
</evidence>
<name>A0ABN7UWT5_GIGMA</name>
<organism evidence="5 6">
    <name type="scientific">Gigaspora margarita</name>
    <dbReference type="NCBI Taxonomy" id="4874"/>
    <lineage>
        <taxon>Eukaryota</taxon>
        <taxon>Fungi</taxon>
        <taxon>Fungi incertae sedis</taxon>
        <taxon>Mucoromycota</taxon>
        <taxon>Glomeromycotina</taxon>
        <taxon>Glomeromycetes</taxon>
        <taxon>Diversisporales</taxon>
        <taxon>Gigasporaceae</taxon>
        <taxon>Gigaspora</taxon>
    </lineage>
</organism>
<dbReference type="InterPro" id="IPR015915">
    <property type="entry name" value="Kelch-typ_b-propeller"/>
</dbReference>